<keyword evidence="3" id="KW-1185">Reference proteome</keyword>
<gene>
    <name evidence="2" type="ORF">PDE_02179</name>
</gene>
<dbReference type="HOGENOM" id="CLU_2237519_0_0_1"/>
<feature type="region of interest" description="Disordered" evidence="1">
    <location>
        <begin position="1"/>
        <end position="21"/>
    </location>
</feature>
<accession>S7ZEX4</accession>
<evidence type="ECO:0000313" key="2">
    <source>
        <dbReference type="EMBL" id="EPS27236.1"/>
    </source>
</evidence>
<evidence type="ECO:0000256" key="1">
    <source>
        <dbReference type="SAM" id="MobiDB-lite"/>
    </source>
</evidence>
<protein>
    <submittedName>
        <fullName evidence="2">Uncharacterized protein</fullName>
    </submittedName>
</protein>
<reference evidence="2 3" key="1">
    <citation type="journal article" date="2013" name="PLoS ONE">
        <title>Genomic and secretomic analyses reveal unique features of the lignocellulolytic enzyme system of Penicillium decumbens.</title>
        <authorList>
            <person name="Liu G."/>
            <person name="Zhang L."/>
            <person name="Wei X."/>
            <person name="Zou G."/>
            <person name="Qin Y."/>
            <person name="Ma L."/>
            <person name="Li J."/>
            <person name="Zheng H."/>
            <person name="Wang S."/>
            <person name="Wang C."/>
            <person name="Xun L."/>
            <person name="Zhao G.-P."/>
            <person name="Zhou Z."/>
            <person name="Qu Y."/>
        </authorList>
    </citation>
    <scope>NUCLEOTIDE SEQUENCE [LARGE SCALE GENOMIC DNA]</scope>
    <source>
        <strain evidence="3">114-2 / CGMCC 5302</strain>
    </source>
</reference>
<dbReference type="EMBL" id="KB644410">
    <property type="protein sequence ID" value="EPS27236.1"/>
    <property type="molecule type" value="Genomic_DNA"/>
</dbReference>
<proteinExistence type="predicted"/>
<dbReference type="Proteomes" id="UP000019376">
    <property type="component" value="Unassembled WGS sequence"/>
</dbReference>
<name>S7ZEX4_PENO1</name>
<dbReference type="AlphaFoldDB" id="S7ZEX4"/>
<evidence type="ECO:0000313" key="3">
    <source>
        <dbReference type="Proteomes" id="UP000019376"/>
    </source>
</evidence>
<organism evidence="2 3">
    <name type="scientific">Penicillium oxalicum (strain 114-2 / CGMCC 5302)</name>
    <name type="common">Penicillium decumbens</name>
    <dbReference type="NCBI Taxonomy" id="933388"/>
    <lineage>
        <taxon>Eukaryota</taxon>
        <taxon>Fungi</taxon>
        <taxon>Dikarya</taxon>
        <taxon>Ascomycota</taxon>
        <taxon>Pezizomycotina</taxon>
        <taxon>Eurotiomycetes</taxon>
        <taxon>Eurotiomycetidae</taxon>
        <taxon>Eurotiales</taxon>
        <taxon>Aspergillaceae</taxon>
        <taxon>Penicillium</taxon>
    </lineage>
</organism>
<sequence length="105" mass="11731">MIPPEVQQPVGWTEPGSYPGPSVVRRLEGGARLVGGASQDMRPTDWQVLKPFVETALCQLGYVDLVWKEVKWTRNAKGRKRSASVRNGGLTPRDWRVVAEKAELM</sequence>